<dbReference type="AlphaFoldDB" id="K0X698"/>
<dbReference type="InterPro" id="IPR047217">
    <property type="entry name" value="S49_SppA_67K_type_N"/>
</dbReference>
<feature type="active site" description="Nucleophile" evidence="7">
    <location>
        <position position="382"/>
    </location>
</feature>
<proteinExistence type="inferred from homology"/>
<comment type="caution">
    <text evidence="9">The sequence shown here is derived from an EMBL/GenBank/DDBJ whole genome shotgun (WGS) entry which is preliminary data.</text>
</comment>
<dbReference type="GeneID" id="77847475"/>
<keyword evidence="10" id="KW-1185">Reference proteome</keyword>
<dbReference type="GO" id="GO:0006465">
    <property type="term" value="P:signal peptide processing"/>
    <property type="evidence" value="ECO:0007669"/>
    <property type="project" value="InterPro"/>
</dbReference>
<evidence type="ECO:0000256" key="4">
    <source>
        <dbReference type="ARBA" id="ARBA00022801"/>
    </source>
</evidence>
<evidence type="ECO:0000256" key="7">
    <source>
        <dbReference type="PIRSR" id="PIRSR001217-1"/>
    </source>
</evidence>
<dbReference type="GO" id="GO:0016020">
    <property type="term" value="C:membrane"/>
    <property type="evidence" value="ECO:0007669"/>
    <property type="project" value="UniProtKB-SubCell"/>
</dbReference>
<keyword evidence="4" id="KW-0378">Hydrolase</keyword>
<feature type="active site" description="Proton donor/acceptor" evidence="7">
    <location>
        <position position="189"/>
    </location>
</feature>
<dbReference type="OrthoDB" id="9764363at2"/>
<dbReference type="NCBIfam" id="TIGR00705">
    <property type="entry name" value="SppA_67K"/>
    <property type="match status" value="1"/>
</dbReference>
<dbReference type="InterPro" id="IPR002142">
    <property type="entry name" value="Peptidase_S49"/>
</dbReference>
<dbReference type="RefSeq" id="WP_008860730.1">
    <property type="nucleotide sequence ID" value="NZ_JH815203.1"/>
</dbReference>
<dbReference type="InterPro" id="IPR029045">
    <property type="entry name" value="ClpP/crotonase-like_dom_sf"/>
</dbReference>
<dbReference type="GO" id="GO:0008236">
    <property type="term" value="F:serine-type peptidase activity"/>
    <property type="evidence" value="ECO:0007669"/>
    <property type="project" value="UniProtKB-KW"/>
</dbReference>
<dbReference type="Proteomes" id="UP000006044">
    <property type="component" value="Unassembled WGS sequence"/>
</dbReference>
<evidence type="ECO:0000256" key="6">
    <source>
        <dbReference type="ARBA" id="ARBA00023136"/>
    </source>
</evidence>
<name>K0X698_9BACT</name>
<dbReference type="Pfam" id="PF01343">
    <property type="entry name" value="Peptidase_S49"/>
    <property type="match status" value="2"/>
</dbReference>
<dbReference type="PIRSF" id="PIRSF001217">
    <property type="entry name" value="Protease_4_SppA"/>
    <property type="match status" value="1"/>
</dbReference>
<dbReference type="Gene3D" id="3.90.226.10">
    <property type="entry name" value="2-enoyl-CoA Hydratase, Chain A, domain 1"/>
    <property type="match status" value="3"/>
</dbReference>
<dbReference type="PANTHER" id="PTHR33209">
    <property type="entry name" value="PROTEASE 4"/>
    <property type="match status" value="1"/>
</dbReference>
<keyword evidence="5" id="KW-0720">Serine protease</keyword>
<dbReference type="eggNOG" id="COG0616">
    <property type="taxonomic scope" value="Bacteria"/>
</dbReference>
<evidence type="ECO:0000256" key="1">
    <source>
        <dbReference type="ARBA" id="ARBA00004370"/>
    </source>
</evidence>
<keyword evidence="3" id="KW-0645">Protease</keyword>
<dbReference type="SUPFAM" id="SSF52096">
    <property type="entry name" value="ClpP/crotonase"/>
    <property type="match status" value="2"/>
</dbReference>
<comment type="subcellular location">
    <subcellularLocation>
        <location evidence="1">Membrane</location>
    </subcellularLocation>
</comment>
<dbReference type="PANTHER" id="PTHR33209:SF1">
    <property type="entry name" value="PEPTIDASE S49 DOMAIN-CONTAINING PROTEIN"/>
    <property type="match status" value="1"/>
</dbReference>
<evidence type="ECO:0000256" key="5">
    <source>
        <dbReference type="ARBA" id="ARBA00022825"/>
    </source>
</evidence>
<comment type="similarity">
    <text evidence="2">Belongs to the peptidase S49 family.</text>
</comment>
<dbReference type="PATRIC" id="fig|742726.3.peg.98"/>
<gene>
    <name evidence="9" type="ORF">HMPREF9448_00100</name>
</gene>
<feature type="domain" description="Peptidase S49" evidence="8">
    <location>
        <begin position="365"/>
        <end position="517"/>
    </location>
</feature>
<evidence type="ECO:0000256" key="3">
    <source>
        <dbReference type="ARBA" id="ARBA00022670"/>
    </source>
</evidence>
<evidence type="ECO:0000313" key="9">
    <source>
        <dbReference type="EMBL" id="EJZ65926.1"/>
    </source>
</evidence>
<feature type="domain" description="Peptidase S49" evidence="8">
    <location>
        <begin position="121"/>
        <end position="272"/>
    </location>
</feature>
<dbReference type="CDD" id="cd07023">
    <property type="entry name" value="S49_Sppa_N_C"/>
    <property type="match status" value="1"/>
</dbReference>
<dbReference type="InterPro" id="IPR004634">
    <property type="entry name" value="Pept_S49_pIV"/>
</dbReference>
<protein>
    <submittedName>
        <fullName evidence="9">Signal peptide peptidase SppA, 67K type</fullName>
    </submittedName>
</protein>
<sequence length="581" mass="63860">MKKFFTTTFACVLGVMIAGILLTLLSIAALTGMAVSTETEYTAKPNTIMKLDLGIVTDRSQEDFMSVLFGNQQKTDGLDNIIKAIKTAKTNPNIAGIYIDANGSSLGVATLDRIHRALKDFKESDKFIYAYADDYTQREYLLSAIADSVVLNPVGAIDFRGLASQIMFVKGLYDKLGIEVQVLKVGTYKSAVEPYINTQMSEANREQTMAYMTPIWNHLLEQLSQDRDISVDQLNNLADTLLVTVDAKELIAKGLVDTLMYRPQMNEFLKAKVGIDKDDDLIFASINEVASIKQAPNKAKDEIAIVYAEGGIDMGETNGVNTAKLVEDLTKIQNDKNVKAVVLRVNSPGGSAYGSEQVWAAIEAIKAAGKPVAVSMGDVAASGGYYISCNADRIFANPTTLTGSIGIYGLIPNYKGLLTGKLGLTFDGVQTNKYGNFPSVSRAMTTDEHRQMQQYIERGYELFTTRCAEGRGMSIEAIKKIAEGRVWDGATALEIGLVDELGDLDAAIEWVAQKAKLDKYKTSAYPKQKTAMEQLMDELGMNVRSKIAASYLGENYKYFKALEQCQNIDPVQYRMEDIELY</sequence>
<keyword evidence="6" id="KW-0472">Membrane</keyword>
<dbReference type="HOGENOM" id="CLU_008856_1_1_10"/>
<evidence type="ECO:0000256" key="2">
    <source>
        <dbReference type="ARBA" id="ARBA00008683"/>
    </source>
</evidence>
<dbReference type="InterPro" id="IPR004635">
    <property type="entry name" value="Pept_S49_SppA"/>
</dbReference>
<organism evidence="9 10">
    <name type="scientific">Barnesiella intestinihominis YIT 11860</name>
    <dbReference type="NCBI Taxonomy" id="742726"/>
    <lineage>
        <taxon>Bacteria</taxon>
        <taxon>Pseudomonadati</taxon>
        <taxon>Bacteroidota</taxon>
        <taxon>Bacteroidia</taxon>
        <taxon>Bacteroidales</taxon>
        <taxon>Barnesiellaceae</taxon>
        <taxon>Barnesiella</taxon>
    </lineage>
</organism>
<dbReference type="InterPro" id="IPR047272">
    <property type="entry name" value="S49_SppA_C"/>
</dbReference>
<evidence type="ECO:0000259" key="8">
    <source>
        <dbReference type="Pfam" id="PF01343"/>
    </source>
</evidence>
<dbReference type="NCBIfam" id="TIGR00706">
    <property type="entry name" value="SppA_dom"/>
    <property type="match status" value="1"/>
</dbReference>
<reference evidence="9 10" key="1">
    <citation type="submission" date="2012-08" db="EMBL/GenBank/DDBJ databases">
        <title>The Genome Sequence of Barnesiella intestinihominis YIT 11860.</title>
        <authorList>
            <consortium name="The Broad Institute Genome Sequencing Platform"/>
            <person name="Earl A."/>
            <person name="Ward D."/>
            <person name="Feldgarden M."/>
            <person name="Gevers D."/>
            <person name="Morotomi M."/>
            <person name="Walker B."/>
            <person name="Young S.K."/>
            <person name="Zeng Q."/>
            <person name="Gargeya S."/>
            <person name="Fitzgerald M."/>
            <person name="Haas B."/>
            <person name="Abouelleil A."/>
            <person name="Alvarado L."/>
            <person name="Arachchi H.M."/>
            <person name="Berlin A.M."/>
            <person name="Chapman S.B."/>
            <person name="Goldberg J."/>
            <person name="Griggs A."/>
            <person name="Gujja S."/>
            <person name="Hansen M."/>
            <person name="Howarth C."/>
            <person name="Imamovic A."/>
            <person name="Larimer J."/>
            <person name="McCowen C."/>
            <person name="Montmayeur A."/>
            <person name="Murphy C."/>
            <person name="Neiman D."/>
            <person name="Pearson M."/>
            <person name="Priest M."/>
            <person name="Roberts A."/>
            <person name="Saif S."/>
            <person name="Shea T."/>
            <person name="Sisk P."/>
            <person name="Sykes S."/>
            <person name="Wortman J."/>
            <person name="Nusbaum C."/>
            <person name="Birren B."/>
        </authorList>
    </citation>
    <scope>NUCLEOTIDE SEQUENCE [LARGE SCALE GENOMIC DNA]</scope>
    <source>
        <strain evidence="9 10">YIT 11860</strain>
    </source>
</reference>
<evidence type="ECO:0000313" key="10">
    <source>
        <dbReference type="Proteomes" id="UP000006044"/>
    </source>
</evidence>
<dbReference type="CDD" id="cd07018">
    <property type="entry name" value="S49_SppA_67K_type"/>
    <property type="match status" value="1"/>
</dbReference>
<accession>K0X698</accession>
<dbReference type="EMBL" id="ADLE01000001">
    <property type="protein sequence ID" value="EJZ65926.1"/>
    <property type="molecule type" value="Genomic_DNA"/>
</dbReference>
<dbReference type="Gene3D" id="6.20.330.10">
    <property type="match status" value="1"/>
</dbReference>